<dbReference type="AlphaFoldDB" id="A0A166T769"/>
<name>A0A166T769_9AGAM</name>
<protein>
    <submittedName>
        <fullName evidence="2">Uncharacterized protein</fullName>
    </submittedName>
</protein>
<reference evidence="2 3" key="1">
    <citation type="journal article" date="2016" name="Mol. Biol. Evol.">
        <title>Comparative Genomics of Early-Diverging Mushroom-Forming Fungi Provides Insights into the Origins of Lignocellulose Decay Capabilities.</title>
        <authorList>
            <person name="Nagy L.G."/>
            <person name="Riley R."/>
            <person name="Tritt A."/>
            <person name="Adam C."/>
            <person name="Daum C."/>
            <person name="Floudas D."/>
            <person name="Sun H."/>
            <person name="Yadav J.S."/>
            <person name="Pangilinan J."/>
            <person name="Larsson K.H."/>
            <person name="Matsuura K."/>
            <person name="Barry K."/>
            <person name="Labutti K."/>
            <person name="Kuo R."/>
            <person name="Ohm R.A."/>
            <person name="Bhattacharya S.S."/>
            <person name="Shirouzu T."/>
            <person name="Yoshinaga Y."/>
            <person name="Martin F.M."/>
            <person name="Grigoriev I.V."/>
            <person name="Hibbett D.S."/>
        </authorList>
    </citation>
    <scope>NUCLEOTIDE SEQUENCE [LARGE SCALE GENOMIC DNA]</scope>
    <source>
        <strain evidence="2 3">CBS 109695</strain>
    </source>
</reference>
<feature type="region of interest" description="Disordered" evidence="1">
    <location>
        <begin position="1"/>
        <end position="31"/>
    </location>
</feature>
<dbReference type="Proteomes" id="UP000076532">
    <property type="component" value="Unassembled WGS sequence"/>
</dbReference>
<evidence type="ECO:0000313" key="3">
    <source>
        <dbReference type="Proteomes" id="UP000076532"/>
    </source>
</evidence>
<feature type="compositionally biased region" description="Basic residues" evidence="1">
    <location>
        <begin position="20"/>
        <end position="29"/>
    </location>
</feature>
<evidence type="ECO:0000256" key="1">
    <source>
        <dbReference type="SAM" id="MobiDB-lite"/>
    </source>
</evidence>
<sequence>MDIETSRSTRFKFGSSQPARLHRPRRPGQSRRVMAAAVIRQSLLLQQPWCSRPPRIWRISSLVCISANVFPNSTFTSFGSPWASARPLAHAQCRCYPESEHGADGCDAECGER</sequence>
<accession>A0A166T769</accession>
<dbReference type="EMBL" id="KV417494">
    <property type="protein sequence ID" value="KZP30267.1"/>
    <property type="molecule type" value="Genomic_DNA"/>
</dbReference>
<gene>
    <name evidence="2" type="ORF">FIBSPDRAFT_125844</name>
</gene>
<proteinExistence type="predicted"/>
<keyword evidence="3" id="KW-1185">Reference proteome</keyword>
<organism evidence="2 3">
    <name type="scientific">Athelia psychrophila</name>
    <dbReference type="NCBI Taxonomy" id="1759441"/>
    <lineage>
        <taxon>Eukaryota</taxon>
        <taxon>Fungi</taxon>
        <taxon>Dikarya</taxon>
        <taxon>Basidiomycota</taxon>
        <taxon>Agaricomycotina</taxon>
        <taxon>Agaricomycetes</taxon>
        <taxon>Agaricomycetidae</taxon>
        <taxon>Atheliales</taxon>
        <taxon>Atheliaceae</taxon>
        <taxon>Athelia</taxon>
    </lineage>
</organism>
<evidence type="ECO:0000313" key="2">
    <source>
        <dbReference type="EMBL" id="KZP30267.1"/>
    </source>
</evidence>